<dbReference type="PANTHER" id="PTHR32063">
    <property type="match status" value="1"/>
</dbReference>
<feature type="transmembrane region" description="Helical" evidence="2">
    <location>
        <begin position="971"/>
        <end position="996"/>
    </location>
</feature>
<comment type="caution">
    <text evidence="3">The sequence shown here is derived from an EMBL/GenBank/DDBJ whole genome shotgun (WGS) entry which is preliminary data.</text>
</comment>
<feature type="compositionally biased region" description="Low complexity" evidence="1">
    <location>
        <begin position="258"/>
        <end position="301"/>
    </location>
</feature>
<dbReference type="PRINTS" id="PR00702">
    <property type="entry name" value="ACRIFLAVINRP"/>
</dbReference>
<accession>A0ABV2G895</accession>
<keyword evidence="2" id="KW-0472">Membrane</keyword>
<gene>
    <name evidence="3" type="ORF">ABID49_000386</name>
</gene>
<evidence type="ECO:0000256" key="1">
    <source>
        <dbReference type="SAM" id="MobiDB-lite"/>
    </source>
</evidence>
<dbReference type="RefSeq" id="WP_354194740.1">
    <property type="nucleotide sequence ID" value="NZ_JBEPLW010000001.1"/>
</dbReference>
<keyword evidence="4" id="KW-1185">Reference proteome</keyword>
<feature type="transmembrane region" description="Helical" evidence="2">
    <location>
        <begin position="1048"/>
        <end position="1071"/>
    </location>
</feature>
<dbReference type="Gene3D" id="3.30.70.1440">
    <property type="entry name" value="Multidrug efflux transporter AcrB pore domain"/>
    <property type="match status" value="1"/>
</dbReference>
<dbReference type="PANTHER" id="PTHR32063:SF0">
    <property type="entry name" value="SWARMING MOTILITY PROTEIN SWRC"/>
    <property type="match status" value="1"/>
</dbReference>
<dbReference type="SUPFAM" id="SSF82866">
    <property type="entry name" value="Multidrug efflux transporter AcrB transmembrane domain"/>
    <property type="match status" value="2"/>
</dbReference>
<dbReference type="InterPro" id="IPR027463">
    <property type="entry name" value="AcrB_DN_DC_subdom"/>
</dbReference>
<dbReference type="Pfam" id="PF00873">
    <property type="entry name" value="ACR_tran"/>
    <property type="match status" value="2"/>
</dbReference>
<dbReference type="SUPFAM" id="SSF82693">
    <property type="entry name" value="Multidrug efflux transporter AcrB pore domain, PN1, PN2, PC1 and PC2 subdomains"/>
    <property type="match status" value="2"/>
</dbReference>
<feature type="transmembrane region" description="Helical" evidence="2">
    <location>
        <begin position="945"/>
        <end position="965"/>
    </location>
</feature>
<dbReference type="Gene3D" id="1.20.1640.10">
    <property type="entry name" value="Multidrug efflux transporter AcrB transmembrane domain"/>
    <property type="match status" value="3"/>
</dbReference>
<feature type="transmembrane region" description="Helical" evidence="2">
    <location>
        <begin position="422"/>
        <end position="442"/>
    </location>
</feature>
<name>A0ABV2G895_9BACL</name>
<keyword evidence="2" id="KW-1133">Transmembrane helix</keyword>
<feature type="transmembrane region" description="Helical" evidence="2">
    <location>
        <begin position="919"/>
        <end position="938"/>
    </location>
</feature>
<dbReference type="Gene3D" id="3.30.2090.10">
    <property type="entry name" value="Multidrug efflux transporter AcrB TolC docking domain, DN and DC subdomains"/>
    <property type="match status" value="3"/>
</dbReference>
<feature type="transmembrane region" description="Helical" evidence="2">
    <location>
        <begin position="1017"/>
        <end position="1036"/>
    </location>
</feature>
<feature type="transmembrane region" description="Helical" evidence="2">
    <location>
        <begin position="396"/>
        <end position="415"/>
    </location>
</feature>
<dbReference type="EMBL" id="JBEPLW010000001">
    <property type="protein sequence ID" value="MET3574510.1"/>
    <property type="molecule type" value="Genomic_DNA"/>
</dbReference>
<evidence type="ECO:0000256" key="2">
    <source>
        <dbReference type="SAM" id="Phobius"/>
    </source>
</evidence>
<dbReference type="Gene3D" id="3.30.70.1430">
    <property type="entry name" value="Multidrug efflux transporter AcrB pore domain"/>
    <property type="match status" value="2"/>
</dbReference>
<protein>
    <submittedName>
        <fullName evidence="3">HAE1 family hydrophobic/amphiphilic exporter-1</fullName>
    </submittedName>
</protein>
<keyword evidence="2" id="KW-0812">Transmembrane</keyword>
<feature type="transmembrane region" description="Helical" evidence="2">
    <location>
        <begin position="496"/>
        <end position="516"/>
    </location>
</feature>
<dbReference type="InterPro" id="IPR001036">
    <property type="entry name" value="Acrflvin-R"/>
</dbReference>
<proteinExistence type="predicted"/>
<dbReference type="Gene3D" id="3.30.70.1320">
    <property type="entry name" value="Multidrug efflux transporter AcrB pore domain like"/>
    <property type="match status" value="2"/>
</dbReference>
<feature type="transmembrane region" description="Helical" evidence="2">
    <location>
        <begin position="528"/>
        <end position="551"/>
    </location>
</feature>
<dbReference type="Proteomes" id="UP001549099">
    <property type="component" value="Unassembled WGS sequence"/>
</dbReference>
<evidence type="ECO:0000313" key="3">
    <source>
        <dbReference type="EMBL" id="MET3574510.1"/>
    </source>
</evidence>
<feature type="region of interest" description="Disordered" evidence="1">
    <location>
        <begin position="250"/>
        <end position="301"/>
    </location>
</feature>
<evidence type="ECO:0000313" key="4">
    <source>
        <dbReference type="Proteomes" id="UP001549099"/>
    </source>
</evidence>
<sequence>MRKIINFSIQNKFAIWLLTIMAIAAGVISAVNMKQESMPDITVPIVSVVTVYPGAAPNEVADSVTTPVEQRLKNVEGVKTVMSSSMENVSSIQLEFGFDKDMDRATLEVDSALEGMTLPDNAQKPSVSRISLNAFPVIALSVTDKSRDLDQLTELVEKDLIPALEKVGGVADVQASGQKAKEVEIQFDDEKLAAAGLDRETVTGIIQGSNLAFPLGLNQLDGQMKNVVIDGSIASLDALKNLELPAVPAGDGQGAAGMPGAEAAGGQDPSAQGAAGAAAGGQDAAAQGAPGQSGQGQAAQDQAGGAQAAAIAAAGLPTVTLSDVAAVDIVNESKSISRTNGKDSIGLQIVKGPDDNTVDVVNGVKDEIKKLEKDYGVEIESTFDQGQPIEEAVSTMLGKALYGALFAVIIILLFLRSFKTTVISVVSIPLSLLMALLVLHSMDITLNIMTLGALTVAIGRVIDDSIVVVENIYRRMHLPDEPLRGKKLILEATREMFIPISSSTIVTIAVFLPLALVSGQVGELFVPFALAVVFALLASLLVAVTVVPMLAHTLFRKNLYGADGRAQAAVKTERPNRLAAWYQGVLNWALNHKWITVGASVLVLVASLFLVPHIGTTFLPEEEQKVIMATYKPDPGQPKDEVIQIVGDAEKFLADRKGVTSYQFSIEEAGGGMGMMMGGGANSALFFIEYDSDFKNFSDEPQKLVDKLNGQSDKGEWGTVDFANMSGGFELYVYADNEEDLKTASDDVTEALKKQDGLENVESDLAEAYDQYTFVADQKKLAGLGLTTAQIGMALSDSGKGAAITTVKEDGDTLDVYIATESKEFGTFDDLKKTEIPTALGTAVPLEDLASVEEGKAPTTVSHRNGKLYTSITADITAKDTNAVSTDAKDVIDKLDLPSGSTVEFGGITEQINESFSQLGLAMAAAVAIVYFVLVVTFGGALAPFAILFSLPFAIIGSLVALWIAREPISVSAMIGALMLIGIVVTNAIVLIDRVIHKEKEGEPTRQALLEAGATRLRPILMTALATIFALVPLAIGAEGGGLISKGLGITVIGGLVSSTLLTLLIVPIVYEILAKFRRKPLVEEE</sequence>
<dbReference type="SUPFAM" id="SSF82714">
    <property type="entry name" value="Multidrug efflux transporter AcrB TolC docking domain, DN and DC subdomains"/>
    <property type="match status" value="2"/>
</dbReference>
<reference evidence="3 4" key="1">
    <citation type="submission" date="2024-06" db="EMBL/GenBank/DDBJ databases">
        <title>Genomic Encyclopedia of Type Strains, Phase IV (KMG-IV): sequencing the most valuable type-strain genomes for metagenomic binning, comparative biology and taxonomic classification.</title>
        <authorList>
            <person name="Goeker M."/>
        </authorList>
    </citation>
    <scope>NUCLEOTIDE SEQUENCE [LARGE SCALE GENOMIC DNA]</scope>
    <source>
        <strain evidence="3 4">DSM 26128</strain>
    </source>
</reference>
<organism evidence="3 4">
    <name type="scientific">Bhargavaea ullalensis</name>
    <dbReference type="NCBI Taxonomy" id="1265685"/>
    <lineage>
        <taxon>Bacteria</taxon>
        <taxon>Bacillati</taxon>
        <taxon>Bacillota</taxon>
        <taxon>Bacilli</taxon>
        <taxon>Bacillales</taxon>
        <taxon>Caryophanaceae</taxon>
        <taxon>Bhargavaea</taxon>
    </lineage>
</organism>